<dbReference type="Gene3D" id="2.40.30.70">
    <property type="entry name" value="YaeB-like"/>
    <property type="match status" value="1"/>
</dbReference>
<dbReference type="GO" id="GO:0008168">
    <property type="term" value="F:methyltransferase activity"/>
    <property type="evidence" value="ECO:0007669"/>
    <property type="project" value="UniProtKB-KW"/>
</dbReference>
<dbReference type="GO" id="GO:0032259">
    <property type="term" value="P:methylation"/>
    <property type="evidence" value="ECO:0007669"/>
    <property type="project" value="UniProtKB-KW"/>
</dbReference>
<comment type="similarity">
    <text evidence="2">Belongs to the tRNA methyltransferase O family.</text>
</comment>
<proteinExistence type="inferred from homology"/>
<organism evidence="4 5">
    <name type="scientific">Candidatus Enterococcus moelleringii</name>
    <dbReference type="NCBI Taxonomy" id="2815325"/>
    <lineage>
        <taxon>Bacteria</taxon>
        <taxon>Bacillati</taxon>
        <taxon>Bacillota</taxon>
        <taxon>Bacilli</taxon>
        <taxon>Lactobacillales</taxon>
        <taxon>Enterococcaceae</taxon>
        <taxon>Enterococcus</taxon>
    </lineage>
</organism>
<keyword evidence="4" id="KW-0808">Transferase</keyword>
<evidence type="ECO:0000259" key="3">
    <source>
        <dbReference type="PROSITE" id="PS51668"/>
    </source>
</evidence>
<protein>
    <submittedName>
        <fullName evidence="4">SAM-dependent methyltransferase</fullName>
    </submittedName>
</protein>
<feature type="domain" description="TsaA-like" evidence="3">
    <location>
        <begin position="3"/>
        <end position="127"/>
    </location>
</feature>
<dbReference type="PROSITE" id="PS51668">
    <property type="entry name" value="TSAA_2"/>
    <property type="match status" value="1"/>
</dbReference>
<dbReference type="PANTHER" id="PTHR12818:SF0">
    <property type="entry name" value="TRNA (ADENINE(37)-N6)-METHYLTRANSFERASE"/>
    <property type="match status" value="1"/>
</dbReference>
<dbReference type="Proteomes" id="UP000664601">
    <property type="component" value="Unassembled WGS sequence"/>
</dbReference>
<dbReference type="InterPro" id="IPR036414">
    <property type="entry name" value="YaeB_N_sf"/>
</dbReference>
<dbReference type="RefSeq" id="WP_207674279.1">
    <property type="nucleotide sequence ID" value="NZ_JAFREM010000022.1"/>
</dbReference>
<dbReference type="InterPro" id="IPR023370">
    <property type="entry name" value="TrmO-like_N"/>
</dbReference>
<comment type="caution">
    <text evidence="4">The sequence shown here is derived from an EMBL/GenBank/DDBJ whole genome shotgun (WGS) entry which is preliminary data.</text>
</comment>
<evidence type="ECO:0000313" key="5">
    <source>
        <dbReference type="Proteomes" id="UP000664601"/>
    </source>
</evidence>
<keyword evidence="5" id="KW-1185">Reference proteome</keyword>
<evidence type="ECO:0000256" key="2">
    <source>
        <dbReference type="ARBA" id="ARBA00033753"/>
    </source>
</evidence>
<gene>
    <name evidence="4" type="ORF">JZO70_14285</name>
</gene>
<dbReference type="EMBL" id="JAFREM010000022">
    <property type="protein sequence ID" value="MBO1307343.1"/>
    <property type="molecule type" value="Genomic_DNA"/>
</dbReference>
<name>A0ABS3LCI0_9ENTE</name>
<reference evidence="4 5" key="1">
    <citation type="submission" date="2021-03" db="EMBL/GenBank/DDBJ databases">
        <title>Enterococcal diversity collection.</title>
        <authorList>
            <person name="Gilmore M.S."/>
            <person name="Schwartzman J."/>
            <person name="Van Tyne D."/>
            <person name="Martin M."/>
            <person name="Earl A.M."/>
            <person name="Manson A.L."/>
            <person name="Straub T."/>
            <person name="Salamzade R."/>
            <person name="Saavedra J."/>
            <person name="Lebreton F."/>
            <person name="Prichula J."/>
            <person name="Schaufler K."/>
            <person name="Gaca A."/>
            <person name="Sgardioli B."/>
            <person name="Wagenaar J."/>
            <person name="Strong T."/>
        </authorList>
    </citation>
    <scope>NUCLEOTIDE SEQUENCE [LARGE SCALE GENOMIC DNA]</scope>
    <source>
        <strain evidence="4 5">669A</strain>
    </source>
</reference>
<evidence type="ECO:0000256" key="1">
    <source>
        <dbReference type="ARBA" id="ARBA00022691"/>
    </source>
</evidence>
<sequence length="157" mass="17733">MELKAIGKVAKEAGKTMLVLDEEVKEALLGLGDFSHVMVLYWFDQLDIPELRAERIMEKPYVKGPEKLGIFATRGPVRPNPIAVSVAGILSVNVETGIVELDYLDAEEGSPLLDLKPYTPSTEVVREYRSPDWCAHWPQNYEESGEFDWSKEFNFEG</sequence>
<dbReference type="InterPro" id="IPR036413">
    <property type="entry name" value="YaeB-like_sf"/>
</dbReference>
<dbReference type="InterPro" id="IPR040372">
    <property type="entry name" value="YaeB-like"/>
</dbReference>
<dbReference type="SUPFAM" id="SSF118196">
    <property type="entry name" value="YaeB-like"/>
    <property type="match status" value="1"/>
</dbReference>
<accession>A0ABS3LCI0</accession>
<evidence type="ECO:0000313" key="4">
    <source>
        <dbReference type="EMBL" id="MBO1307343.1"/>
    </source>
</evidence>
<dbReference type="Pfam" id="PF01980">
    <property type="entry name" value="TrmO_N"/>
    <property type="match status" value="1"/>
</dbReference>
<keyword evidence="1" id="KW-0949">S-adenosyl-L-methionine</keyword>
<dbReference type="PANTHER" id="PTHR12818">
    <property type="entry name" value="TRNA (ADENINE(37)-N6)-METHYLTRANSFERASE"/>
    <property type="match status" value="1"/>
</dbReference>
<keyword evidence="4" id="KW-0489">Methyltransferase</keyword>